<dbReference type="InterPro" id="IPR003494">
    <property type="entry name" value="SHS2_FtsA"/>
</dbReference>
<evidence type="ECO:0000256" key="3">
    <source>
        <dbReference type="ARBA" id="ARBA00023136"/>
    </source>
</evidence>
<name>A0AAE3XEP8_9DEIO</name>
<evidence type="ECO:0000256" key="5">
    <source>
        <dbReference type="HAMAP-Rule" id="MF_02033"/>
    </source>
</evidence>
<dbReference type="RefSeq" id="WP_309853318.1">
    <property type="nucleotide sequence ID" value="NZ_JAVDQJ010000004.1"/>
</dbReference>
<dbReference type="GO" id="GO:0043093">
    <property type="term" value="P:FtsZ-dependent cytokinesis"/>
    <property type="evidence" value="ECO:0007669"/>
    <property type="project" value="UniProtKB-UniRule"/>
</dbReference>
<feature type="compositionally biased region" description="Pro residues" evidence="7">
    <location>
        <begin position="399"/>
        <end position="409"/>
    </location>
</feature>
<comment type="subcellular location">
    <subcellularLocation>
        <location evidence="5">Cell membrane</location>
        <topology evidence="5">Peripheral membrane protein</topology>
        <orientation evidence="5">Cytoplasmic side</orientation>
    </subcellularLocation>
    <text evidence="5">Localizes to the Z ring in an FtsZ-dependent manner. Targeted to the membrane through a conserved C-terminal amphipathic helix.</text>
</comment>
<comment type="caution">
    <text evidence="9">The sequence shown here is derived from an EMBL/GenBank/DDBJ whole genome shotgun (WGS) entry which is preliminary data.</text>
</comment>
<dbReference type="PIRSF" id="PIRSF003101">
    <property type="entry name" value="FtsA"/>
    <property type="match status" value="1"/>
</dbReference>
<dbReference type="Gene3D" id="3.30.1490.110">
    <property type="match status" value="1"/>
</dbReference>
<evidence type="ECO:0000313" key="9">
    <source>
        <dbReference type="EMBL" id="MDR6218755.1"/>
    </source>
</evidence>
<keyword evidence="3 5" id="KW-0472">Membrane</keyword>
<dbReference type="PANTHER" id="PTHR32432:SF4">
    <property type="entry name" value="CELL DIVISION PROTEIN FTSA"/>
    <property type="match status" value="1"/>
</dbReference>
<evidence type="ECO:0000259" key="8">
    <source>
        <dbReference type="SMART" id="SM00842"/>
    </source>
</evidence>
<dbReference type="InterPro" id="IPR050696">
    <property type="entry name" value="FtsA/MreB"/>
</dbReference>
<evidence type="ECO:0000313" key="10">
    <source>
        <dbReference type="Proteomes" id="UP001185331"/>
    </source>
</evidence>
<dbReference type="NCBIfam" id="TIGR01174">
    <property type="entry name" value="ftsA"/>
    <property type="match status" value="1"/>
</dbReference>
<keyword evidence="1 5" id="KW-1003">Cell membrane</keyword>
<dbReference type="AlphaFoldDB" id="A0AAE3XEP8"/>
<comment type="subunit">
    <text evidence="5">Self-interacts. Interacts with FtsZ.</text>
</comment>
<evidence type="ECO:0000256" key="7">
    <source>
        <dbReference type="SAM" id="MobiDB-lite"/>
    </source>
</evidence>
<keyword evidence="2 5" id="KW-0132">Cell division</keyword>
<reference evidence="9" key="1">
    <citation type="submission" date="2023-07" db="EMBL/GenBank/DDBJ databases">
        <title>Sorghum-associated microbial communities from plants grown in Nebraska, USA.</title>
        <authorList>
            <person name="Schachtman D."/>
        </authorList>
    </citation>
    <scope>NUCLEOTIDE SEQUENCE</scope>
    <source>
        <strain evidence="9">BE330</strain>
    </source>
</reference>
<dbReference type="InterPro" id="IPR020823">
    <property type="entry name" value="Cell_div_FtsA"/>
</dbReference>
<dbReference type="EMBL" id="JAVDQK010000005">
    <property type="protein sequence ID" value="MDR6218755.1"/>
    <property type="molecule type" value="Genomic_DNA"/>
</dbReference>
<dbReference type="Proteomes" id="UP001185331">
    <property type="component" value="Unassembled WGS sequence"/>
</dbReference>
<dbReference type="CDD" id="cd24048">
    <property type="entry name" value="ASKHA_NBD_FtsA"/>
    <property type="match status" value="1"/>
</dbReference>
<comment type="similarity">
    <text evidence="5 6">Belongs to the FtsA/MreB family.</text>
</comment>
<comment type="function">
    <text evidence="5 6">Cell division protein that is involved in the assembly of the Z ring. May serve as a membrane anchor for the Z ring.</text>
</comment>
<dbReference type="GO" id="GO:0009898">
    <property type="term" value="C:cytoplasmic side of plasma membrane"/>
    <property type="evidence" value="ECO:0007669"/>
    <property type="project" value="UniProtKB-UniRule"/>
</dbReference>
<organism evidence="9 10">
    <name type="scientific">Deinococcus soli</name>
    <name type="common">ex Cha et al. 2016</name>
    <dbReference type="NCBI Taxonomy" id="1309411"/>
    <lineage>
        <taxon>Bacteria</taxon>
        <taxon>Thermotogati</taxon>
        <taxon>Deinococcota</taxon>
        <taxon>Deinococci</taxon>
        <taxon>Deinococcales</taxon>
        <taxon>Deinococcaceae</taxon>
        <taxon>Deinococcus</taxon>
    </lineage>
</organism>
<gene>
    <name evidence="5" type="primary">ftsA</name>
    <name evidence="9" type="ORF">J2Y00_002352</name>
</gene>
<keyword evidence="4 5" id="KW-0131">Cell cycle</keyword>
<dbReference type="SMART" id="SM00842">
    <property type="entry name" value="FtsA"/>
    <property type="match status" value="1"/>
</dbReference>
<dbReference type="GO" id="GO:0032153">
    <property type="term" value="C:cell division site"/>
    <property type="evidence" value="ECO:0007669"/>
    <property type="project" value="UniProtKB-UniRule"/>
</dbReference>
<feature type="region of interest" description="Disordered" evidence="7">
    <location>
        <begin position="391"/>
        <end position="454"/>
    </location>
</feature>
<evidence type="ECO:0000256" key="1">
    <source>
        <dbReference type="ARBA" id="ARBA00022475"/>
    </source>
</evidence>
<sequence length="462" mass="48736">MKTNTIIAGIDIGNTKITTVISETGPDGTADIIGEASVPTDGLKRGAIINLERTAEAIESSLAAAERVAGVHADTAYIGVSGQHVKAITSHGLAAIRRQQAISAADIDRAVENGRAVSHDPHYEAIHVLPQEYVVDGQDGVKNPIGLNGVRLEVDVHLITAHSGTLNNVRRCVQDAGVREGGVALKILAAGIATLEPHERGQTVLLIDMGGGTTDVGLFRRGNLAYTTSVPYGSDSVTTDLAHILKVGYDDAELLKRKLGAACPTLADDDLSATITTIEGAQYTVHAHELARVIHARITEILNMIHADLSAHFGAAFLADSVILTGGGSLLRGASDVTRTTFHLPVRIGRPRGIGGLTDIVASPAHATAVGLALYGLAGDGDTQALLARPEPDVRVPAPQRPPTTPAPAPKKRDKPRPEPRPDIRAVQLDFDAPQVPDAPARTRPQGPSLKDKLTRMFREWL</sequence>
<dbReference type="SUPFAM" id="SSF53067">
    <property type="entry name" value="Actin-like ATPase domain"/>
    <property type="match status" value="2"/>
</dbReference>
<dbReference type="Gene3D" id="3.30.420.40">
    <property type="match status" value="1"/>
</dbReference>
<dbReference type="PANTHER" id="PTHR32432">
    <property type="entry name" value="CELL DIVISION PROTEIN FTSA-RELATED"/>
    <property type="match status" value="1"/>
</dbReference>
<proteinExistence type="inferred from homology"/>
<evidence type="ECO:0000256" key="4">
    <source>
        <dbReference type="ARBA" id="ARBA00023306"/>
    </source>
</evidence>
<dbReference type="Pfam" id="PF02491">
    <property type="entry name" value="SHS2_FTSA"/>
    <property type="match status" value="1"/>
</dbReference>
<dbReference type="Pfam" id="PF14450">
    <property type="entry name" value="FtsA"/>
    <property type="match status" value="1"/>
</dbReference>
<feature type="domain" description="SHS2" evidence="8">
    <location>
        <begin position="7"/>
        <end position="194"/>
    </location>
</feature>
<dbReference type="HAMAP" id="MF_02033">
    <property type="entry name" value="FtsA"/>
    <property type="match status" value="1"/>
</dbReference>
<protein>
    <recommendedName>
        <fullName evidence="5 6">Cell division protein FtsA</fullName>
    </recommendedName>
</protein>
<accession>A0AAE3XEP8</accession>
<evidence type="ECO:0000256" key="2">
    <source>
        <dbReference type="ARBA" id="ARBA00022618"/>
    </source>
</evidence>
<dbReference type="InterPro" id="IPR043129">
    <property type="entry name" value="ATPase_NBD"/>
</dbReference>
<evidence type="ECO:0000256" key="6">
    <source>
        <dbReference type="PIRNR" id="PIRNR003101"/>
    </source>
</evidence>